<keyword evidence="2" id="KW-0378">Hydrolase</keyword>
<dbReference type="Gene3D" id="3.40.50.1820">
    <property type="entry name" value="alpha/beta hydrolase"/>
    <property type="match status" value="1"/>
</dbReference>
<name>A0AA41QTM2_9MICO</name>
<organism evidence="2 3">
    <name type="scientific">Cryobacterium zhongshanensis</name>
    <dbReference type="NCBI Taxonomy" id="2928153"/>
    <lineage>
        <taxon>Bacteria</taxon>
        <taxon>Bacillati</taxon>
        <taxon>Actinomycetota</taxon>
        <taxon>Actinomycetes</taxon>
        <taxon>Micrococcales</taxon>
        <taxon>Microbacteriaceae</taxon>
        <taxon>Cryobacterium</taxon>
    </lineage>
</organism>
<feature type="domain" description="AB hydrolase-1" evidence="1">
    <location>
        <begin position="22"/>
        <end position="255"/>
    </location>
</feature>
<keyword evidence="3" id="KW-1185">Reference proteome</keyword>
<evidence type="ECO:0000259" key="1">
    <source>
        <dbReference type="Pfam" id="PF00561"/>
    </source>
</evidence>
<evidence type="ECO:0000313" key="3">
    <source>
        <dbReference type="Proteomes" id="UP001165341"/>
    </source>
</evidence>
<dbReference type="InterPro" id="IPR029058">
    <property type="entry name" value="AB_hydrolase_fold"/>
</dbReference>
<dbReference type="RefSeq" id="WP_243010991.1">
    <property type="nucleotide sequence ID" value="NZ_JALGAR010000001.1"/>
</dbReference>
<dbReference type="Pfam" id="PF00561">
    <property type="entry name" value="Abhydrolase_1"/>
    <property type="match status" value="1"/>
</dbReference>
<sequence length="280" mass="28977">MLRTTRLAAGSVEYRLDVRASPVIVVFHGGHLRAGIAVGEEVFAAAGYTVLAPSRPGYGRTPLSTGTTVTGFADVVGDLCEHLGITGVAAVVGISGGGPTAATFAARHAGLVHRLILISAVGWLPYPGPVTRLASRIGFNGVTGRVTWGLVHALARFAPSVCLRVMMGALSTRPVGEVLDGLDAGARAGLLALFRRMSSGRGFVNDLRPTPDITAQIDQPTLVIATRSDGGVPFAQSLSLASSIRSAELVESHADSHMVWLGADWPVVGERIVAFLGGPS</sequence>
<accession>A0AA41QTM2</accession>
<dbReference type="PANTHER" id="PTHR43433:SF1">
    <property type="entry name" value="BLL5160 PROTEIN"/>
    <property type="match status" value="1"/>
</dbReference>
<dbReference type="Proteomes" id="UP001165341">
    <property type="component" value="Unassembled WGS sequence"/>
</dbReference>
<comment type="caution">
    <text evidence="2">The sequence shown here is derived from an EMBL/GenBank/DDBJ whole genome shotgun (WGS) entry which is preliminary data.</text>
</comment>
<dbReference type="AlphaFoldDB" id="A0AA41QTM2"/>
<dbReference type="InterPro" id="IPR000073">
    <property type="entry name" value="AB_hydrolase_1"/>
</dbReference>
<reference evidence="2" key="1">
    <citation type="submission" date="2022-03" db="EMBL/GenBank/DDBJ databases">
        <title>Cryobacterium sp. nov. strain ZS14-85, isolated from Antarctic soil.</title>
        <authorList>
            <person name="Li J."/>
            <person name="Niu G."/>
        </authorList>
    </citation>
    <scope>NUCLEOTIDE SEQUENCE</scope>
    <source>
        <strain evidence="2">ZS14-85</strain>
    </source>
</reference>
<dbReference type="GO" id="GO:0016787">
    <property type="term" value="F:hydrolase activity"/>
    <property type="evidence" value="ECO:0007669"/>
    <property type="project" value="UniProtKB-KW"/>
</dbReference>
<evidence type="ECO:0000313" key="2">
    <source>
        <dbReference type="EMBL" id="MCI4656958.1"/>
    </source>
</evidence>
<dbReference type="InterPro" id="IPR050471">
    <property type="entry name" value="AB_hydrolase"/>
</dbReference>
<gene>
    <name evidence="2" type="ORF">MQH31_03920</name>
</gene>
<proteinExistence type="predicted"/>
<protein>
    <submittedName>
        <fullName evidence="2">Alpha/beta hydrolase</fullName>
    </submittedName>
</protein>
<dbReference type="PRINTS" id="PR00111">
    <property type="entry name" value="ABHYDROLASE"/>
</dbReference>
<dbReference type="EMBL" id="JALGAR010000001">
    <property type="protein sequence ID" value="MCI4656958.1"/>
    <property type="molecule type" value="Genomic_DNA"/>
</dbReference>
<dbReference type="PANTHER" id="PTHR43433">
    <property type="entry name" value="HYDROLASE, ALPHA/BETA FOLD FAMILY PROTEIN"/>
    <property type="match status" value="1"/>
</dbReference>
<dbReference type="SUPFAM" id="SSF53474">
    <property type="entry name" value="alpha/beta-Hydrolases"/>
    <property type="match status" value="1"/>
</dbReference>